<gene>
    <name evidence="2" type="ORF">WISP_24841</name>
</gene>
<sequence length="125" mass="13236">MGKPVQGCPALPCPVQSCHALSWPVLSYPVLSCPVQSCLALSSPVLPCPVLSCPVQSCQRHVGGHSITGSSMLKETFNMVLSNQQPSTAPVAPEPPNHITQLPWDTSKSGDSTTSPRNLFQCLTI</sequence>
<comment type="caution">
    <text evidence="2">The sequence shown here is derived from an EMBL/GenBank/DDBJ whole genome shotgun (WGS) entry which is preliminary data.</text>
</comment>
<reference evidence="2" key="1">
    <citation type="submission" date="2019-10" db="EMBL/GenBank/DDBJ databases">
        <authorList>
            <person name="Soares A.E.R."/>
            <person name="Aleixo A."/>
            <person name="Schneider P."/>
            <person name="Miyaki C.Y."/>
            <person name="Schneider M.P."/>
            <person name="Mello C."/>
            <person name="Vasconcelos A.T.R."/>
        </authorList>
    </citation>
    <scope>NUCLEOTIDE SEQUENCE</scope>
    <source>
        <tissue evidence="2">Muscle</tissue>
    </source>
</reference>
<proteinExistence type="predicted"/>
<evidence type="ECO:0000256" key="1">
    <source>
        <dbReference type="SAM" id="MobiDB-lite"/>
    </source>
</evidence>
<evidence type="ECO:0000313" key="2">
    <source>
        <dbReference type="EMBL" id="KAJ7425046.1"/>
    </source>
</evidence>
<dbReference type="EMBL" id="WHWB01032572">
    <property type="protein sequence ID" value="KAJ7425046.1"/>
    <property type="molecule type" value="Genomic_DNA"/>
</dbReference>
<protein>
    <submittedName>
        <fullName evidence="2">Uncharacterized protein</fullName>
    </submittedName>
</protein>
<accession>A0ABQ9DS48</accession>
<organism evidence="2 3">
    <name type="scientific">Willisornis vidua</name>
    <name type="common">Xingu scale-backed antbird</name>
    <dbReference type="NCBI Taxonomy" id="1566151"/>
    <lineage>
        <taxon>Eukaryota</taxon>
        <taxon>Metazoa</taxon>
        <taxon>Chordata</taxon>
        <taxon>Craniata</taxon>
        <taxon>Vertebrata</taxon>
        <taxon>Euteleostomi</taxon>
        <taxon>Archelosauria</taxon>
        <taxon>Archosauria</taxon>
        <taxon>Dinosauria</taxon>
        <taxon>Saurischia</taxon>
        <taxon>Theropoda</taxon>
        <taxon>Coelurosauria</taxon>
        <taxon>Aves</taxon>
        <taxon>Neognathae</taxon>
        <taxon>Neoaves</taxon>
        <taxon>Telluraves</taxon>
        <taxon>Australaves</taxon>
        <taxon>Passeriformes</taxon>
        <taxon>Thamnophilidae</taxon>
        <taxon>Willisornis</taxon>
    </lineage>
</organism>
<name>A0ABQ9DS48_9PASS</name>
<dbReference type="Proteomes" id="UP001145742">
    <property type="component" value="Unassembled WGS sequence"/>
</dbReference>
<keyword evidence="3" id="KW-1185">Reference proteome</keyword>
<evidence type="ECO:0000313" key="3">
    <source>
        <dbReference type="Proteomes" id="UP001145742"/>
    </source>
</evidence>
<feature type="compositionally biased region" description="Polar residues" evidence="1">
    <location>
        <begin position="98"/>
        <end position="115"/>
    </location>
</feature>
<feature type="region of interest" description="Disordered" evidence="1">
    <location>
        <begin position="84"/>
        <end position="115"/>
    </location>
</feature>